<dbReference type="Proteomes" id="UP001374579">
    <property type="component" value="Unassembled WGS sequence"/>
</dbReference>
<dbReference type="AlphaFoldDB" id="A0AAN9BL49"/>
<name>A0AAN9BL49_9CAEN</name>
<sequence length="391" mass="44937">MMLLLLLACVATAALAAPHECYSKRGENVIQFNDRNQDVFFPCKYWALRRQQCGKYLINLSPGNRWIYPKYQLDTLWLGVQNKDTGDFWEGRTTNKIAVKYWALRRQQCGKYLINLSPGNRWIYPKYQLDTLWLGVQNKDTGDFWEGRTTNKIAVKYFNSAGQKDLFNKKDGTVATSDEFVFGRKEDGVYIMDKNQTFRVTFTPWDPSNRGQYPNSDWKFECFDMDAVLNEYPAQMCGGSGYKVVTNRTKTLGLANRFRMNIIYFDTLTNPDIVHTNPKCSNATDILLNTCQSDAQRLHAINNCKDILHSQKHTKCVTNYNCDPMDVFNACIMWGCSGAGFDPEEKEMCHEVGEGIDFCPEFGSSGNLTARVEDANCYKDFLTITDFQFQL</sequence>
<keyword evidence="3" id="KW-1185">Reference proteome</keyword>
<reference evidence="2 3" key="1">
    <citation type="submission" date="2024-02" db="EMBL/GenBank/DDBJ databases">
        <title>Chromosome-scale genome assembly of the rough periwinkle Littorina saxatilis.</title>
        <authorList>
            <person name="De Jode A."/>
            <person name="Faria R."/>
            <person name="Formenti G."/>
            <person name="Sims Y."/>
            <person name="Smith T.P."/>
            <person name="Tracey A."/>
            <person name="Wood J.M.D."/>
            <person name="Zagrodzka Z.B."/>
            <person name="Johannesson K."/>
            <person name="Butlin R.K."/>
            <person name="Leder E.H."/>
        </authorList>
    </citation>
    <scope>NUCLEOTIDE SEQUENCE [LARGE SCALE GENOMIC DNA]</scope>
    <source>
        <strain evidence="2">Snail1</strain>
        <tissue evidence="2">Muscle</tissue>
    </source>
</reference>
<evidence type="ECO:0000313" key="2">
    <source>
        <dbReference type="EMBL" id="KAK7107472.1"/>
    </source>
</evidence>
<accession>A0AAN9BL49</accession>
<feature type="chain" id="PRO_5042880479" evidence="1">
    <location>
        <begin position="17"/>
        <end position="391"/>
    </location>
</feature>
<protein>
    <submittedName>
        <fullName evidence="2">Uncharacterized protein</fullName>
    </submittedName>
</protein>
<dbReference type="EMBL" id="JBAMIC010000004">
    <property type="protein sequence ID" value="KAK7107472.1"/>
    <property type="molecule type" value="Genomic_DNA"/>
</dbReference>
<feature type="signal peptide" evidence="1">
    <location>
        <begin position="1"/>
        <end position="16"/>
    </location>
</feature>
<proteinExistence type="predicted"/>
<keyword evidence="1" id="KW-0732">Signal</keyword>
<evidence type="ECO:0000313" key="3">
    <source>
        <dbReference type="Proteomes" id="UP001374579"/>
    </source>
</evidence>
<organism evidence="2 3">
    <name type="scientific">Littorina saxatilis</name>
    <dbReference type="NCBI Taxonomy" id="31220"/>
    <lineage>
        <taxon>Eukaryota</taxon>
        <taxon>Metazoa</taxon>
        <taxon>Spiralia</taxon>
        <taxon>Lophotrochozoa</taxon>
        <taxon>Mollusca</taxon>
        <taxon>Gastropoda</taxon>
        <taxon>Caenogastropoda</taxon>
        <taxon>Littorinimorpha</taxon>
        <taxon>Littorinoidea</taxon>
        <taxon>Littorinidae</taxon>
        <taxon>Littorina</taxon>
    </lineage>
</organism>
<evidence type="ECO:0000256" key="1">
    <source>
        <dbReference type="SAM" id="SignalP"/>
    </source>
</evidence>
<comment type="caution">
    <text evidence="2">The sequence shown here is derived from an EMBL/GenBank/DDBJ whole genome shotgun (WGS) entry which is preliminary data.</text>
</comment>
<gene>
    <name evidence="2" type="ORF">V1264_015389</name>
</gene>